<comment type="subcellular location">
    <subcellularLocation>
        <location evidence="1">Nucleus</location>
    </subcellularLocation>
</comment>
<evidence type="ECO:0000256" key="3">
    <source>
        <dbReference type="ARBA" id="ARBA00022737"/>
    </source>
</evidence>
<feature type="compositionally biased region" description="Basic and acidic residues" evidence="7">
    <location>
        <begin position="325"/>
        <end position="336"/>
    </location>
</feature>
<dbReference type="PROSITE" id="PS50023">
    <property type="entry name" value="LIM_DOMAIN_2"/>
    <property type="match status" value="2"/>
</dbReference>
<feature type="compositionally biased region" description="Polar residues" evidence="7">
    <location>
        <begin position="838"/>
        <end position="847"/>
    </location>
</feature>
<keyword evidence="4 6" id="KW-0862">Zinc</keyword>
<evidence type="ECO:0000256" key="7">
    <source>
        <dbReference type="SAM" id="MobiDB-lite"/>
    </source>
</evidence>
<dbReference type="CDD" id="cd08368">
    <property type="entry name" value="LIM"/>
    <property type="match status" value="1"/>
</dbReference>
<feature type="region of interest" description="Disordered" evidence="7">
    <location>
        <begin position="239"/>
        <end position="709"/>
    </location>
</feature>
<keyword evidence="3" id="KW-0677">Repeat</keyword>
<dbReference type="AlphaFoldDB" id="A0A0C3LA85"/>
<dbReference type="GO" id="GO:0046872">
    <property type="term" value="F:metal ion binding"/>
    <property type="evidence" value="ECO:0007669"/>
    <property type="project" value="UniProtKB-KW"/>
</dbReference>
<name>A0A0C3LA85_9AGAM</name>
<dbReference type="OrthoDB" id="1112565at2759"/>
<evidence type="ECO:0000259" key="8">
    <source>
        <dbReference type="PROSITE" id="PS50023"/>
    </source>
</evidence>
<evidence type="ECO:0000313" key="9">
    <source>
        <dbReference type="EMBL" id="KIO30813.1"/>
    </source>
</evidence>
<dbReference type="STRING" id="1051891.A0A0C3LA85"/>
<dbReference type="Gene3D" id="2.10.110.10">
    <property type="entry name" value="Cysteine Rich Protein"/>
    <property type="match status" value="3"/>
</dbReference>
<dbReference type="GO" id="GO:0005737">
    <property type="term" value="C:cytoplasm"/>
    <property type="evidence" value="ECO:0007669"/>
    <property type="project" value="TreeGrafter"/>
</dbReference>
<feature type="compositionally biased region" description="Low complexity" evidence="7">
    <location>
        <begin position="470"/>
        <end position="521"/>
    </location>
</feature>
<proteinExistence type="predicted"/>
<feature type="compositionally biased region" description="Low complexity" evidence="7">
    <location>
        <begin position="595"/>
        <end position="612"/>
    </location>
</feature>
<reference evidence="9 10" key="1">
    <citation type="submission" date="2014-04" db="EMBL/GenBank/DDBJ databases">
        <authorList>
            <consortium name="DOE Joint Genome Institute"/>
            <person name="Kuo A."/>
            <person name="Girlanda M."/>
            <person name="Perotto S."/>
            <person name="Kohler A."/>
            <person name="Nagy L.G."/>
            <person name="Floudas D."/>
            <person name="Copeland A."/>
            <person name="Barry K.W."/>
            <person name="Cichocki N."/>
            <person name="Veneault-Fourrey C."/>
            <person name="LaButti K."/>
            <person name="Lindquist E.A."/>
            <person name="Lipzen A."/>
            <person name="Lundell T."/>
            <person name="Morin E."/>
            <person name="Murat C."/>
            <person name="Sun H."/>
            <person name="Tunlid A."/>
            <person name="Henrissat B."/>
            <person name="Grigoriev I.V."/>
            <person name="Hibbett D.S."/>
            <person name="Martin F."/>
            <person name="Nordberg H.P."/>
            <person name="Cantor M.N."/>
            <person name="Hua S.X."/>
        </authorList>
    </citation>
    <scope>NUCLEOTIDE SEQUENCE [LARGE SCALE GENOMIC DNA]</scope>
    <source>
        <strain evidence="9 10">MUT 4182</strain>
    </source>
</reference>
<dbReference type="GO" id="GO:0030036">
    <property type="term" value="P:actin cytoskeleton organization"/>
    <property type="evidence" value="ECO:0007669"/>
    <property type="project" value="TreeGrafter"/>
</dbReference>
<keyword evidence="5" id="KW-0539">Nucleus</keyword>
<feature type="compositionally biased region" description="Low complexity" evidence="7">
    <location>
        <begin position="668"/>
        <end position="685"/>
    </location>
</feature>
<keyword evidence="2 6" id="KW-0479">Metal-binding</keyword>
<keyword evidence="6" id="KW-0440">LIM domain</keyword>
<dbReference type="GO" id="GO:0005634">
    <property type="term" value="C:nucleus"/>
    <property type="evidence" value="ECO:0007669"/>
    <property type="project" value="UniProtKB-SubCell"/>
</dbReference>
<dbReference type="HOGENOM" id="CLU_254117_0_0_1"/>
<evidence type="ECO:0000256" key="2">
    <source>
        <dbReference type="ARBA" id="ARBA00022723"/>
    </source>
</evidence>
<feature type="domain" description="LIM zinc-binding" evidence="8">
    <location>
        <begin position="711"/>
        <end position="790"/>
    </location>
</feature>
<dbReference type="PANTHER" id="PTHR24215">
    <property type="entry name" value="RHO-GTPASE-ACTIVATING PROTEIN LRG1"/>
    <property type="match status" value="1"/>
</dbReference>
<feature type="domain" description="LIM zinc-binding" evidence="8">
    <location>
        <begin position="173"/>
        <end position="237"/>
    </location>
</feature>
<dbReference type="SMART" id="SM00132">
    <property type="entry name" value="LIM"/>
    <property type="match status" value="2"/>
</dbReference>
<gene>
    <name evidence="9" type="ORF">M407DRAFT_20140</name>
</gene>
<evidence type="ECO:0000256" key="5">
    <source>
        <dbReference type="ARBA" id="ARBA00023242"/>
    </source>
</evidence>
<evidence type="ECO:0000256" key="4">
    <source>
        <dbReference type="ARBA" id="ARBA00022833"/>
    </source>
</evidence>
<dbReference type="GO" id="GO:0030695">
    <property type="term" value="F:GTPase regulator activity"/>
    <property type="evidence" value="ECO:0007669"/>
    <property type="project" value="UniProtKB-ARBA"/>
</dbReference>
<organism evidence="9 10">
    <name type="scientific">Tulasnella calospora MUT 4182</name>
    <dbReference type="NCBI Taxonomy" id="1051891"/>
    <lineage>
        <taxon>Eukaryota</taxon>
        <taxon>Fungi</taxon>
        <taxon>Dikarya</taxon>
        <taxon>Basidiomycota</taxon>
        <taxon>Agaricomycotina</taxon>
        <taxon>Agaricomycetes</taxon>
        <taxon>Cantharellales</taxon>
        <taxon>Tulasnellaceae</taxon>
        <taxon>Tulasnella</taxon>
    </lineage>
</organism>
<sequence length="1159" mass="121361">MTGLSFQERISAFNPAKVVPKPSDVRAAQTVSVRSPVSDVRSPIARTNVVGGVGSATTPTKRGSFSSATLSPEVLRTSISQPPRTPSPFKSLATSYMNPDSPDPTIVLNMDKAGGSLAKVYGTILQPTETLSSFVCSGCDYPFPPDTTIYPSLTNAKEFFCRPCFELNGGSRGLCQSCGREVLRLKAEGGFVENSGRVWHSKCFRCEGCGREIGTRPMVDVLGRPCCDDCFDDCLKRGRGSARTSRNPSPASKAVGMTNIPKSPRPGSGEATLSPPGNPGGLRKSASQPGMSETHPVVEELARRIGSSPSRKETREPSPAPRATPRRDNMEADDRPSPFQRSITERLAALSSPPTFSPRDAVDTPPAPSNGTPKRFAAPDFGAPPLPKATANSTVSSTLSLATASPRSPSRSPLPGTRELPATPATKSSTTTANLAVSSTSSLATASPRSSSKSPLSRARELLETPATKSGTTTANSAVSSTLSLATAPPRSPSRSPLPGTRELPETPATNSSTTTTPTQSKPRDSLSSVNRPASGLLTPSSTPTQSPMGTPPARVINITSPPGSASRIPSLRARHSITSISSPPQAGSPGNISTVTNATTNTPTTQFGATPSRLAGGGLAKQDTPSRIPSVSSPRVQPSTSSSSSSVGSISSPNNGQTPTRSSQYKSSLATIAASPSSSPASTIVAKEKPKRPSVTIPLNAEASDGDDEERCETCKDLLYSMRRDGRVVSVPVPEEGNTIKRYHAECFRCETCGEPFAEVDGAASFVRYGGGVRHLECAPTKHIQTFKHPAYEPRTQLRDVNTTPAKPTQSARGNKPPARPASMYASTSGIPRPNFASHQSINSMPSPAGAGSRIPAAPRFGSVTVCPGCQVSVSPMERGIVPGPSATKWHAPCLVCGGREHSRRVNASWKARDEVKGPGCGKKLDSAAKGDVSLGVLWCRDCWDVTRNQPGSPGTALSPTQSGSNSIFPSLSRPGSSMGINSIVEVGTTTLARQMSRSGSASPVRRPFMFPAPSSTAAISEQDVMQEGGSATQYLGGRISPLKNQDTGSGSRNGSPVRPQYTGVYGQTLRSVTPVMRQHTGTRVSSPPVGFEAGVQPLAVQYTGGGVPVTRQLTTSRRPKSALGTRSFMSQKSIDEGRGMFLVRQMTGQASNGEDQT</sequence>
<feature type="region of interest" description="Disordered" evidence="7">
    <location>
        <begin position="1035"/>
        <end position="1064"/>
    </location>
</feature>
<feature type="compositionally biased region" description="Low complexity" evidence="7">
    <location>
        <begin position="626"/>
        <end position="654"/>
    </location>
</feature>
<reference evidence="10" key="2">
    <citation type="submission" date="2015-01" db="EMBL/GenBank/DDBJ databases">
        <title>Evolutionary Origins and Diversification of the Mycorrhizal Mutualists.</title>
        <authorList>
            <consortium name="DOE Joint Genome Institute"/>
            <consortium name="Mycorrhizal Genomics Consortium"/>
            <person name="Kohler A."/>
            <person name="Kuo A."/>
            <person name="Nagy L.G."/>
            <person name="Floudas D."/>
            <person name="Copeland A."/>
            <person name="Barry K.W."/>
            <person name="Cichocki N."/>
            <person name="Veneault-Fourrey C."/>
            <person name="LaButti K."/>
            <person name="Lindquist E.A."/>
            <person name="Lipzen A."/>
            <person name="Lundell T."/>
            <person name="Morin E."/>
            <person name="Murat C."/>
            <person name="Riley R."/>
            <person name="Ohm R."/>
            <person name="Sun H."/>
            <person name="Tunlid A."/>
            <person name="Henrissat B."/>
            <person name="Grigoriev I.V."/>
            <person name="Hibbett D.S."/>
            <person name="Martin F."/>
        </authorList>
    </citation>
    <scope>NUCLEOTIDE SEQUENCE [LARGE SCALE GENOMIC DNA]</scope>
    <source>
        <strain evidence="10">MUT 4182</strain>
    </source>
</reference>
<dbReference type="Pfam" id="PF00412">
    <property type="entry name" value="LIM"/>
    <property type="match status" value="1"/>
</dbReference>
<evidence type="ECO:0000256" key="6">
    <source>
        <dbReference type="PROSITE-ProRule" id="PRU00125"/>
    </source>
</evidence>
<protein>
    <recommendedName>
        <fullName evidence="8">LIM zinc-binding domain-containing protein</fullName>
    </recommendedName>
</protein>
<feature type="compositionally biased region" description="Polar residues" evidence="7">
    <location>
        <begin position="577"/>
        <end position="594"/>
    </location>
</feature>
<feature type="region of interest" description="Disordered" evidence="7">
    <location>
        <begin position="789"/>
        <end position="855"/>
    </location>
</feature>
<dbReference type="EMBL" id="KN822968">
    <property type="protein sequence ID" value="KIO30813.1"/>
    <property type="molecule type" value="Genomic_DNA"/>
</dbReference>
<feature type="compositionally biased region" description="Low complexity" evidence="7">
    <location>
        <begin position="389"/>
        <end position="457"/>
    </location>
</feature>
<dbReference type="Proteomes" id="UP000054248">
    <property type="component" value="Unassembled WGS sequence"/>
</dbReference>
<feature type="compositionally biased region" description="Polar residues" evidence="7">
    <location>
        <begin position="1044"/>
        <end position="1056"/>
    </location>
</feature>
<dbReference type="InterPro" id="IPR001781">
    <property type="entry name" value="Znf_LIM"/>
</dbReference>
<feature type="compositionally biased region" description="Polar residues" evidence="7">
    <location>
        <begin position="800"/>
        <end position="814"/>
    </location>
</feature>
<evidence type="ECO:0000313" key="10">
    <source>
        <dbReference type="Proteomes" id="UP000054248"/>
    </source>
</evidence>
<accession>A0A0C3LA85</accession>
<dbReference type="PROSITE" id="PS00478">
    <property type="entry name" value="LIM_DOMAIN_1"/>
    <property type="match status" value="1"/>
</dbReference>
<feature type="compositionally biased region" description="Polar residues" evidence="7">
    <location>
        <begin position="655"/>
        <end position="667"/>
    </location>
</feature>
<keyword evidence="10" id="KW-1185">Reference proteome</keyword>
<evidence type="ECO:0000256" key="1">
    <source>
        <dbReference type="ARBA" id="ARBA00004123"/>
    </source>
</evidence>
<dbReference type="PANTHER" id="PTHR24215:SF35">
    <property type="entry name" value="MUSCLE LIM PROTEIN MLP84B"/>
    <property type="match status" value="1"/>
</dbReference>
<feature type="compositionally biased region" description="Polar residues" evidence="7">
    <location>
        <begin position="526"/>
        <end position="549"/>
    </location>
</feature>